<dbReference type="PANTHER" id="PTHR43615">
    <property type="entry name" value="PHOSPHOENOLPYRUVATE SYNTHASE-RELATED"/>
    <property type="match status" value="1"/>
</dbReference>
<sequence length="894" mass="98298">MTLLVGDGPETLDPILVGNKFARLERMRRAGMRVPDLFCIPAAVFDAALALVRVSQPPLSADPGERQAWCLAMAKGLRELTIPADWAEPLLAAFDTRFGKGARVAVRACVVPDPVAERDGHAAAEDSESDPFAGMSDSFLYVTRDQLLRRIAECWASAFTERAVQYRVWRGLDPTRARVAVGVQHMVEGTRSFVAFTRDPRNGDRCVVIAAAHGIGEGVVQEKADVDHFFVSENGVESELVIKRRMVGRPRDGGGGELSILPVPRELAEAPVLTEAEAGHVAVLSRQVESFFQGPQDIEGTITPDGVIHLVQSRPMVVAKRGASKRLYWCNHNITESYPGISGALTYSQAQEFYRRAFGDLYGRMGVPQRTIDANKHRLEQMVAFLNGRIYYRLDAWQALHGQMPIFELVRPLWEEAMGIVGPAREEPRWSKARALAALPGAMARMLRHPYQVRAFLRWWDELMDGAGDLSGRTPEELIAFYRSVWAQVSVRWGVTLTNSVYLLLELLALRYLLGKWTKADRRLLVGLLIGGPPNRSLRAVRGAIALAEQFAQEPRLKAAILDRSVASNRLWDDLMTERYGASVKQALEEYLAKFGDRALHDLKLEEPTPRQQPWMLLETIRPYVEQKLTVAQVEADERRSAAQAREELAQLCPGPVRRMVLRGVAAGARKFIRMREDTRFCRTQLYGLSREILWSLGDALAKAGRLDSRTDVHDLTISEVLGAFDGTLAGSDLRGLVALRRSEREKYANRAPSDVLLETEADVPLASALERASAVGTPAIGGALHGLGSSAGVVRARAKLVLEPNVTADACQGSILVARETDPGWLFLMMAAKGLVVERGTLLSHTAITGRLLGIPTIVAVPDATKRIPDGAMIEIDGGTGTVRVIESPPSAP</sequence>
<dbReference type="EMBL" id="CP089982">
    <property type="protein sequence ID" value="WXA98162.1"/>
    <property type="molecule type" value="Genomic_DNA"/>
</dbReference>
<keyword evidence="4" id="KW-1185">Reference proteome</keyword>
<dbReference type="SUPFAM" id="SSF56059">
    <property type="entry name" value="Glutathione synthetase ATP-binding domain-like"/>
    <property type="match status" value="1"/>
</dbReference>
<dbReference type="Gene3D" id="3.30.1490.20">
    <property type="entry name" value="ATP-grasp fold, A domain"/>
    <property type="match status" value="1"/>
</dbReference>
<dbReference type="Gene3D" id="3.50.30.10">
    <property type="entry name" value="Phosphohistidine domain"/>
    <property type="match status" value="1"/>
</dbReference>
<feature type="domain" description="PEP-utilising enzyme mobile" evidence="1">
    <location>
        <begin position="813"/>
        <end position="882"/>
    </location>
</feature>
<dbReference type="InterPro" id="IPR051549">
    <property type="entry name" value="PEP_Utilizing_Enz"/>
</dbReference>
<name>A0ABZ2KHK0_9BACT</name>
<protein>
    <recommendedName>
        <fullName evidence="5">Phosphoenolpyruvate synthase</fullName>
    </recommendedName>
</protein>
<reference evidence="3 4" key="1">
    <citation type="submission" date="2021-12" db="EMBL/GenBank/DDBJ databases">
        <title>Discovery of the Pendulisporaceae a myxobacterial family with distinct sporulation behavior and unique specialized metabolism.</title>
        <authorList>
            <person name="Garcia R."/>
            <person name="Popoff A."/>
            <person name="Bader C.D."/>
            <person name="Loehr J."/>
            <person name="Walesch S."/>
            <person name="Walt C."/>
            <person name="Boldt J."/>
            <person name="Bunk B."/>
            <person name="Haeckl F.J.F.P.J."/>
            <person name="Gunesch A.P."/>
            <person name="Birkelbach J."/>
            <person name="Nuebel U."/>
            <person name="Pietschmann T."/>
            <person name="Bach T."/>
            <person name="Mueller R."/>
        </authorList>
    </citation>
    <scope>NUCLEOTIDE SEQUENCE [LARGE SCALE GENOMIC DNA]</scope>
    <source>
        <strain evidence="3 4">MSr12523</strain>
    </source>
</reference>
<evidence type="ECO:0000259" key="1">
    <source>
        <dbReference type="Pfam" id="PF00391"/>
    </source>
</evidence>
<dbReference type="InterPro" id="IPR013815">
    <property type="entry name" value="ATP_grasp_subdomain_1"/>
</dbReference>
<evidence type="ECO:0000313" key="3">
    <source>
        <dbReference type="EMBL" id="WXA98162.1"/>
    </source>
</evidence>
<accession>A0ABZ2KHK0</accession>
<evidence type="ECO:0008006" key="5">
    <source>
        <dbReference type="Google" id="ProtNLM"/>
    </source>
</evidence>
<dbReference type="SUPFAM" id="SSF52009">
    <property type="entry name" value="Phosphohistidine domain"/>
    <property type="match status" value="1"/>
</dbReference>
<dbReference type="InterPro" id="IPR008279">
    <property type="entry name" value="PEP-util_enz_mobile_dom"/>
</dbReference>
<dbReference type="InterPro" id="IPR036637">
    <property type="entry name" value="Phosphohistidine_dom_sf"/>
</dbReference>
<evidence type="ECO:0000313" key="4">
    <source>
        <dbReference type="Proteomes" id="UP001379533"/>
    </source>
</evidence>
<gene>
    <name evidence="3" type="ORF">LZC95_15120</name>
</gene>
<organism evidence="3 4">
    <name type="scientific">Pendulispora brunnea</name>
    <dbReference type="NCBI Taxonomy" id="2905690"/>
    <lineage>
        <taxon>Bacteria</taxon>
        <taxon>Pseudomonadati</taxon>
        <taxon>Myxococcota</taxon>
        <taxon>Myxococcia</taxon>
        <taxon>Myxococcales</taxon>
        <taxon>Sorangiineae</taxon>
        <taxon>Pendulisporaceae</taxon>
        <taxon>Pendulispora</taxon>
    </lineage>
</organism>
<dbReference type="Gene3D" id="3.30.470.20">
    <property type="entry name" value="ATP-grasp fold, B domain"/>
    <property type="match status" value="1"/>
</dbReference>
<dbReference type="RefSeq" id="WP_394848774.1">
    <property type="nucleotide sequence ID" value="NZ_CP089982.1"/>
</dbReference>
<dbReference type="Proteomes" id="UP001379533">
    <property type="component" value="Chromosome"/>
</dbReference>
<dbReference type="InterPro" id="IPR002192">
    <property type="entry name" value="PPDK_AMP/ATP-bd"/>
</dbReference>
<dbReference type="Pfam" id="PF00391">
    <property type="entry name" value="PEP-utilizers"/>
    <property type="match status" value="1"/>
</dbReference>
<dbReference type="PANTHER" id="PTHR43615:SF1">
    <property type="entry name" value="PPDK_N DOMAIN-CONTAINING PROTEIN"/>
    <property type="match status" value="1"/>
</dbReference>
<proteinExistence type="predicted"/>
<feature type="domain" description="Pyruvate phosphate dikinase AMP/ATP-binding" evidence="2">
    <location>
        <begin position="16"/>
        <end position="325"/>
    </location>
</feature>
<evidence type="ECO:0000259" key="2">
    <source>
        <dbReference type="Pfam" id="PF01326"/>
    </source>
</evidence>
<dbReference type="Pfam" id="PF01326">
    <property type="entry name" value="PPDK_N"/>
    <property type="match status" value="1"/>
</dbReference>